<keyword evidence="2" id="KW-1133">Transmembrane helix</keyword>
<keyword evidence="2" id="KW-0472">Membrane</keyword>
<comment type="caution">
    <text evidence="3">The sequence shown here is derived from an EMBL/GenBank/DDBJ whole genome shotgun (WGS) entry which is preliminary data.</text>
</comment>
<evidence type="ECO:0000313" key="3">
    <source>
        <dbReference type="EMBL" id="NSX54897.1"/>
    </source>
</evidence>
<evidence type="ECO:0008006" key="5">
    <source>
        <dbReference type="Google" id="ProtNLM"/>
    </source>
</evidence>
<feature type="transmembrane region" description="Helical" evidence="2">
    <location>
        <begin position="31"/>
        <end position="56"/>
    </location>
</feature>
<sequence>MRIYAFIALLLIAVGAVFIWSASNDATWGVIALRVLVTLVALQFGYLLMIVLWSFWGKDVSAPPQQSTPIMPSQTTKTENR</sequence>
<proteinExistence type="predicted"/>
<evidence type="ECO:0000256" key="1">
    <source>
        <dbReference type="SAM" id="MobiDB-lite"/>
    </source>
</evidence>
<protein>
    <recommendedName>
        <fullName evidence="5">Exopolysaccharide production repressor exox</fullName>
    </recommendedName>
</protein>
<gene>
    <name evidence="3" type="ORF">HRQ87_08800</name>
</gene>
<feature type="compositionally biased region" description="Polar residues" evidence="1">
    <location>
        <begin position="63"/>
        <end position="81"/>
    </location>
</feature>
<dbReference type="RefSeq" id="WP_174137405.1">
    <property type="nucleotide sequence ID" value="NZ_JABUFE010000004.1"/>
</dbReference>
<accession>A0ABX2IPV2</accession>
<organism evidence="3 4">
    <name type="scientific">Parasulfitobacter algicola</name>
    <dbReference type="NCBI Taxonomy" id="2614809"/>
    <lineage>
        <taxon>Bacteria</taxon>
        <taxon>Pseudomonadati</taxon>
        <taxon>Pseudomonadota</taxon>
        <taxon>Alphaproteobacteria</taxon>
        <taxon>Rhodobacterales</taxon>
        <taxon>Roseobacteraceae</taxon>
        <taxon>Parasulfitobacter</taxon>
    </lineage>
</organism>
<keyword evidence="2" id="KW-0812">Transmembrane</keyword>
<dbReference type="Proteomes" id="UP000777935">
    <property type="component" value="Unassembled WGS sequence"/>
</dbReference>
<evidence type="ECO:0000313" key="4">
    <source>
        <dbReference type="Proteomes" id="UP000777935"/>
    </source>
</evidence>
<name>A0ABX2IPV2_9RHOB</name>
<dbReference type="EMBL" id="JABUFE010000004">
    <property type="protein sequence ID" value="NSX54897.1"/>
    <property type="molecule type" value="Genomic_DNA"/>
</dbReference>
<reference evidence="3 4" key="1">
    <citation type="submission" date="2020-06" db="EMBL/GenBank/DDBJ databases">
        <title>Sulfitobacter algicola sp. nov., isolated from green algae.</title>
        <authorList>
            <person name="Wang C."/>
        </authorList>
    </citation>
    <scope>NUCLEOTIDE SEQUENCE [LARGE SCALE GENOMIC DNA]</scope>
    <source>
        <strain evidence="3 4">1151</strain>
    </source>
</reference>
<evidence type="ECO:0000256" key="2">
    <source>
        <dbReference type="SAM" id="Phobius"/>
    </source>
</evidence>
<keyword evidence="4" id="KW-1185">Reference proteome</keyword>
<feature type="region of interest" description="Disordered" evidence="1">
    <location>
        <begin position="61"/>
        <end position="81"/>
    </location>
</feature>